<dbReference type="GO" id="GO:0005351">
    <property type="term" value="F:carbohydrate:proton symporter activity"/>
    <property type="evidence" value="ECO:0007669"/>
    <property type="project" value="TreeGrafter"/>
</dbReference>
<keyword evidence="2 5" id="KW-0812">Transmembrane</keyword>
<dbReference type="SUPFAM" id="SSF103473">
    <property type="entry name" value="MFS general substrate transporter"/>
    <property type="match status" value="1"/>
</dbReference>
<evidence type="ECO:0000256" key="3">
    <source>
        <dbReference type="ARBA" id="ARBA00022989"/>
    </source>
</evidence>
<feature type="transmembrane region" description="Helical" evidence="5">
    <location>
        <begin position="71"/>
        <end position="94"/>
    </location>
</feature>
<dbReference type="Proteomes" id="UP000242519">
    <property type="component" value="Unassembled WGS sequence"/>
</dbReference>
<evidence type="ECO:0000313" key="6">
    <source>
        <dbReference type="EMBL" id="OWP00660.1"/>
    </source>
</evidence>
<feature type="transmembrane region" description="Helical" evidence="5">
    <location>
        <begin position="258"/>
        <end position="276"/>
    </location>
</feature>
<evidence type="ECO:0008006" key="8">
    <source>
        <dbReference type="Google" id="ProtNLM"/>
    </source>
</evidence>
<evidence type="ECO:0000256" key="2">
    <source>
        <dbReference type="ARBA" id="ARBA00022692"/>
    </source>
</evidence>
<feature type="transmembrane region" description="Helical" evidence="5">
    <location>
        <begin position="283"/>
        <end position="303"/>
    </location>
</feature>
<keyword evidence="4 5" id="KW-0472">Membrane</keyword>
<feature type="transmembrane region" description="Helical" evidence="5">
    <location>
        <begin position="220"/>
        <end position="238"/>
    </location>
</feature>
<gene>
    <name evidence="6" type="ORF">B2J93_5436</name>
</gene>
<dbReference type="InterPro" id="IPR050360">
    <property type="entry name" value="MFS_Sugar_Transporters"/>
</dbReference>
<proteinExistence type="predicted"/>
<feature type="transmembrane region" description="Helical" evidence="5">
    <location>
        <begin position="158"/>
        <end position="179"/>
    </location>
</feature>
<reference evidence="6 7" key="1">
    <citation type="submission" date="2017-04" db="EMBL/GenBank/DDBJ databases">
        <title>Draft genome sequence of Marssonina coronaria NL1: causal agent of apple blotch.</title>
        <authorList>
            <person name="Cheng Q."/>
        </authorList>
    </citation>
    <scope>NUCLEOTIDE SEQUENCE [LARGE SCALE GENOMIC DNA]</scope>
    <source>
        <strain evidence="6 7">NL1</strain>
    </source>
</reference>
<dbReference type="InterPro" id="IPR036259">
    <property type="entry name" value="MFS_trans_sf"/>
</dbReference>
<keyword evidence="3 5" id="KW-1133">Transmembrane helix</keyword>
<dbReference type="EMBL" id="MZNU01000315">
    <property type="protein sequence ID" value="OWP00660.1"/>
    <property type="molecule type" value="Genomic_DNA"/>
</dbReference>
<sequence>MDYSASFSGDSPPSPRYILAFLALSLAYCQRGFSTASISNFQAMLGFLSVNGHRDPRTRTGWDMGTTAQQLAASFLNLGAIFGVLCTLPLSRYVGLRHGIWLGYAIVILGAGLQLQISSVAGLYARRILMGLANGLFMTLAHLYTAECAPAHLRGEITPLYGICVCLGNLLGATTNTFTERSHDRRASRAPLCRIEAEQLRASRSQHLDMFRAPDRRRTLVCFAVVLSNSSPGVWLVLSYGTAFLQISGVKRPFPASVFDAVANVAGTSTGAFFLTQRMRRRAMMLLGHFIPGLCMLGLAMVSTAEPKAAAAGKAAAVAFVSLHRFFYHTFSLAASGLLCYDLLYVPPPIPLERNPLRPGDIWRQVLTVAGLVAFTIPYIININELN</sequence>
<name>A0A218YZ33_9HELO</name>
<dbReference type="InterPro" id="IPR005828">
    <property type="entry name" value="MFS_sugar_transport-like"/>
</dbReference>
<evidence type="ECO:0000256" key="4">
    <source>
        <dbReference type="ARBA" id="ARBA00023136"/>
    </source>
</evidence>
<organism evidence="6 7">
    <name type="scientific">Diplocarpon coronariae</name>
    <dbReference type="NCBI Taxonomy" id="2795749"/>
    <lineage>
        <taxon>Eukaryota</taxon>
        <taxon>Fungi</taxon>
        <taxon>Dikarya</taxon>
        <taxon>Ascomycota</taxon>
        <taxon>Pezizomycotina</taxon>
        <taxon>Leotiomycetes</taxon>
        <taxon>Helotiales</taxon>
        <taxon>Drepanopezizaceae</taxon>
        <taxon>Diplocarpon</taxon>
    </lineage>
</organism>
<dbReference type="GO" id="GO:0016020">
    <property type="term" value="C:membrane"/>
    <property type="evidence" value="ECO:0007669"/>
    <property type="project" value="UniProtKB-SubCell"/>
</dbReference>
<protein>
    <recommendedName>
        <fullName evidence="8">Major facilitator superfamily (MFS) profile domain-containing protein</fullName>
    </recommendedName>
</protein>
<feature type="transmembrane region" description="Helical" evidence="5">
    <location>
        <begin position="17"/>
        <end position="50"/>
    </location>
</feature>
<feature type="transmembrane region" description="Helical" evidence="5">
    <location>
        <begin position="128"/>
        <end position="146"/>
    </location>
</feature>
<keyword evidence="7" id="KW-1185">Reference proteome</keyword>
<dbReference type="PROSITE" id="PS00217">
    <property type="entry name" value="SUGAR_TRANSPORT_2"/>
    <property type="match status" value="1"/>
</dbReference>
<comment type="caution">
    <text evidence="6">The sequence shown here is derived from an EMBL/GenBank/DDBJ whole genome shotgun (WGS) entry which is preliminary data.</text>
</comment>
<dbReference type="InterPro" id="IPR005829">
    <property type="entry name" value="Sugar_transporter_CS"/>
</dbReference>
<dbReference type="PANTHER" id="PTHR48022:SF10">
    <property type="entry name" value="MAJOR FACILITATOR SUPERFAMILY (MFS) PROFILE DOMAIN-CONTAINING PROTEIN"/>
    <property type="match status" value="1"/>
</dbReference>
<dbReference type="PANTHER" id="PTHR48022">
    <property type="entry name" value="PLASTIDIC GLUCOSE TRANSPORTER 4"/>
    <property type="match status" value="1"/>
</dbReference>
<evidence type="ECO:0000256" key="5">
    <source>
        <dbReference type="SAM" id="Phobius"/>
    </source>
</evidence>
<dbReference type="InParanoid" id="A0A218YZ33"/>
<dbReference type="Gene3D" id="1.20.1250.20">
    <property type="entry name" value="MFS general substrate transporter like domains"/>
    <property type="match status" value="2"/>
</dbReference>
<evidence type="ECO:0000313" key="7">
    <source>
        <dbReference type="Proteomes" id="UP000242519"/>
    </source>
</evidence>
<dbReference type="OrthoDB" id="6612291at2759"/>
<dbReference type="STRING" id="503106.A0A218YZ33"/>
<comment type="subcellular location">
    <subcellularLocation>
        <location evidence="1">Membrane</location>
        <topology evidence="1">Multi-pass membrane protein</topology>
    </subcellularLocation>
</comment>
<dbReference type="Pfam" id="PF00083">
    <property type="entry name" value="Sugar_tr"/>
    <property type="match status" value="2"/>
</dbReference>
<feature type="transmembrane region" description="Helical" evidence="5">
    <location>
        <begin position="362"/>
        <end position="381"/>
    </location>
</feature>
<dbReference type="AlphaFoldDB" id="A0A218YZ33"/>
<accession>A0A218YZ33</accession>
<feature type="transmembrane region" description="Helical" evidence="5">
    <location>
        <begin position="100"/>
        <end position="121"/>
    </location>
</feature>
<evidence type="ECO:0000256" key="1">
    <source>
        <dbReference type="ARBA" id="ARBA00004141"/>
    </source>
</evidence>